<comment type="caution">
    <text evidence="1">The sequence shown here is derived from an EMBL/GenBank/DDBJ whole genome shotgun (WGS) entry which is preliminary data.</text>
</comment>
<accession>A0A2R6NEC1</accession>
<dbReference type="AlphaFoldDB" id="A0A2R6NEC1"/>
<evidence type="ECO:0000313" key="1">
    <source>
        <dbReference type="EMBL" id="PSR70724.1"/>
    </source>
</evidence>
<dbReference type="Proteomes" id="UP000186601">
    <property type="component" value="Unassembled WGS sequence"/>
</dbReference>
<dbReference type="InterPro" id="IPR032675">
    <property type="entry name" value="LRR_dom_sf"/>
</dbReference>
<keyword evidence="2" id="KW-1185">Reference proteome</keyword>
<dbReference type="SUPFAM" id="SSF52047">
    <property type="entry name" value="RNI-like"/>
    <property type="match status" value="1"/>
</dbReference>
<sequence>MDAFQGMQLNFDVLVVVMGHLWGADDVSRVMRTCRTLYSAGVPKLLCNEVDICGLRTLMSFYRFISGSEGTRYQHMRELKLSLSIYRVEERWKSALVEILTHAQALRKLDIQTTELLDDPRFPVAIFRLPNLTELFMSSKEPEMASVPMLSLMDSKVVKVGLDFICEWEDAVEALSNFSSSLEELTLGWAEFISEDIPYVKMKHLAVELWPVSEIAPLIQAYPNLRTLVIHGYEDLEREEDIREVNKSFQTQRNWKSLDSVSSGIFELYAMAISCKIRYLDVGYLQGPNEAEMLCDILPSCRPSILQVLFHHTFDIDQFPHIARTIPKELTHFVLSVDLLSKTPEGTTRVIDLLLDSLPSLSLTKLELMLFWHDSGYRCRSCYSDGNGDCEVCHNKRLAPLPMELFISAFDTYALAHR</sequence>
<gene>
    <name evidence="1" type="ORF">PHLCEN_2v13403</name>
</gene>
<protein>
    <recommendedName>
        <fullName evidence="3">F-box protein</fullName>
    </recommendedName>
</protein>
<proteinExistence type="predicted"/>
<organism evidence="1 2">
    <name type="scientific">Hermanssonia centrifuga</name>
    <dbReference type="NCBI Taxonomy" id="98765"/>
    <lineage>
        <taxon>Eukaryota</taxon>
        <taxon>Fungi</taxon>
        <taxon>Dikarya</taxon>
        <taxon>Basidiomycota</taxon>
        <taxon>Agaricomycotina</taxon>
        <taxon>Agaricomycetes</taxon>
        <taxon>Polyporales</taxon>
        <taxon>Meruliaceae</taxon>
        <taxon>Hermanssonia</taxon>
    </lineage>
</organism>
<feature type="non-terminal residue" evidence="1">
    <location>
        <position position="418"/>
    </location>
</feature>
<evidence type="ECO:0008006" key="3">
    <source>
        <dbReference type="Google" id="ProtNLM"/>
    </source>
</evidence>
<dbReference type="Gene3D" id="3.80.10.10">
    <property type="entry name" value="Ribonuclease Inhibitor"/>
    <property type="match status" value="1"/>
</dbReference>
<dbReference type="EMBL" id="MLYV02001333">
    <property type="protein sequence ID" value="PSR70724.1"/>
    <property type="molecule type" value="Genomic_DNA"/>
</dbReference>
<reference evidence="1 2" key="1">
    <citation type="submission" date="2018-02" db="EMBL/GenBank/DDBJ databases">
        <title>Genome sequence of the basidiomycete white-rot fungus Phlebia centrifuga.</title>
        <authorList>
            <person name="Granchi Z."/>
            <person name="Peng M."/>
            <person name="de Vries R.P."/>
            <person name="Hilden K."/>
            <person name="Makela M.R."/>
            <person name="Grigoriev I."/>
            <person name="Riley R."/>
        </authorList>
    </citation>
    <scope>NUCLEOTIDE SEQUENCE [LARGE SCALE GENOMIC DNA]</scope>
    <source>
        <strain evidence="1 2">FBCC195</strain>
    </source>
</reference>
<name>A0A2R6NEC1_9APHY</name>
<dbReference type="OrthoDB" id="2729990at2759"/>
<evidence type="ECO:0000313" key="2">
    <source>
        <dbReference type="Proteomes" id="UP000186601"/>
    </source>
</evidence>